<dbReference type="AlphaFoldDB" id="G5JPB3"/>
<comment type="caution">
    <text evidence="2">The sequence shown here is derived from an EMBL/GenBank/DDBJ whole genome shotgun (WGS) entry which is preliminary data.</text>
</comment>
<dbReference type="EMBL" id="AEUV02000002">
    <property type="protein sequence ID" value="EHI73739.1"/>
    <property type="molecule type" value="Genomic_DNA"/>
</dbReference>
<dbReference type="SUPFAM" id="SSF49478">
    <property type="entry name" value="Cna protein B-type domain"/>
    <property type="match status" value="2"/>
</dbReference>
<organism evidence="2 3">
    <name type="scientific">Streptococcus criceti HS-6</name>
    <dbReference type="NCBI Taxonomy" id="873449"/>
    <lineage>
        <taxon>Bacteria</taxon>
        <taxon>Bacillati</taxon>
        <taxon>Bacillota</taxon>
        <taxon>Bacilli</taxon>
        <taxon>Lactobacillales</taxon>
        <taxon>Streptococcaceae</taxon>
        <taxon>Streptococcus</taxon>
    </lineage>
</organism>
<evidence type="ECO:0000313" key="3">
    <source>
        <dbReference type="Proteomes" id="UP000004322"/>
    </source>
</evidence>
<reference evidence="2" key="1">
    <citation type="submission" date="2011-07" db="EMBL/GenBank/DDBJ databases">
        <authorList>
            <person name="Stanhope M.J."/>
            <person name="Durkin A.S."/>
            <person name="Hostetler J."/>
            <person name="Kim M."/>
            <person name="Radune D."/>
            <person name="Singh I."/>
            <person name="Town C.D."/>
        </authorList>
    </citation>
    <scope>NUCLEOTIDE SEQUENCE [LARGE SCALE GENOMIC DNA]</scope>
    <source>
        <strain evidence="2">HS-6</strain>
    </source>
</reference>
<feature type="domain" description="CNA-B" evidence="1">
    <location>
        <begin position="39"/>
        <end position="59"/>
    </location>
</feature>
<dbReference type="Proteomes" id="UP000004322">
    <property type="component" value="Unassembled WGS sequence"/>
</dbReference>
<keyword evidence="3" id="KW-1185">Reference proteome</keyword>
<name>G5JPB3_STRCG</name>
<dbReference type="Gene3D" id="2.60.40.1140">
    <property type="entry name" value="Collagen-binding surface protein Cna, B-type domain"/>
    <property type="match status" value="2"/>
</dbReference>
<dbReference type="InterPro" id="IPR008454">
    <property type="entry name" value="Collagen-bd_Cna-like_B-typ_dom"/>
</dbReference>
<sequence length="60" mass="6710">MVEKAITYTVTEDTVADYTTTYDGYNITNNYTPGKTSLTVTKVWDDNNDQDGIRPDTIGI</sequence>
<evidence type="ECO:0000313" key="2">
    <source>
        <dbReference type="EMBL" id="EHI73739.1"/>
    </source>
</evidence>
<dbReference type="STRING" id="873449.STRCR_1565"/>
<dbReference type="Pfam" id="PF05738">
    <property type="entry name" value="Cna_B"/>
    <property type="match status" value="2"/>
</dbReference>
<accession>G5JPB3</accession>
<feature type="domain" description="CNA-B" evidence="1">
    <location>
        <begin position="4"/>
        <end position="30"/>
    </location>
</feature>
<evidence type="ECO:0000259" key="1">
    <source>
        <dbReference type="Pfam" id="PF05738"/>
    </source>
</evidence>
<dbReference type="eggNOG" id="COG4932">
    <property type="taxonomic scope" value="Bacteria"/>
</dbReference>
<proteinExistence type="predicted"/>
<gene>
    <name evidence="2" type="ORF">STRCR_1565</name>
</gene>
<protein>
    <recommendedName>
        <fullName evidence="1">CNA-B domain-containing protein</fullName>
    </recommendedName>
</protein>